<organism evidence="2 3">
    <name type="scientific">Petrolisthes cinctipes</name>
    <name type="common">Flat porcelain crab</name>
    <dbReference type="NCBI Taxonomy" id="88211"/>
    <lineage>
        <taxon>Eukaryota</taxon>
        <taxon>Metazoa</taxon>
        <taxon>Ecdysozoa</taxon>
        <taxon>Arthropoda</taxon>
        <taxon>Crustacea</taxon>
        <taxon>Multicrustacea</taxon>
        <taxon>Malacostraca</taxon>
        <taxon>Eumalacostraca</taxon>
        <taxon>Eucarida</taxon>
        <taxon>Decapoda</taxon>
        <taxon>Pleocyemata</taxon>
        <taxon>Anomura</taxon>
        <taxon>Galatheoidea</taxon>
        <taxon>Porcellanidae</taxon>
        <taxon>Petrolisthes</taxon>
    </lineage>
</organism>
<dbReference type="EMBL" id="JAWQEG010004641">
    <property type="protein sequence ID" value="KAK3860730.1"/>
    <property type="molecule type" value="Genomic_DNA"/>
</dbReference>
<evidence type="ECO:0000256" key="1">
    <source>
        <dbReference type="SAM" id="MobiDB-lite"/>
    </source>
</evidence>
<evidence type="ECO:0000313" key="2">
    <source>
        <dbReference type="EMBL" id="KAK3860730.1"/>
    </source>
</evidence>
<dbReference type="Proteomes" id="UP001286313">
    <property type="component" value="Unassembled WGS sequence"/>
</dbReference>
<name>A0AAE1ESI2_PETCI</name>
<keyword evidence="3" id="KW-1185">Reference proteome</keyword>
<reference evidence="2" key="1">
    <citation type="submission" date="2023-10" db="EMBL/GenBank/DDBJ databases">
        <title>Genome assemblies of two species of porcelain crab, Petrolisthes cinctipes and Petrolisthes manimaculis (Anomura: Porcellanidae).</title>
        <authorList>
            <person name="Angst P."/>
        </authorList>
    </citation>
    <scope>NUCLEOTIDE SEQUENCE</scope>
    <source>
        <strain evidence="2">PB745_01</strain>
        <tissue evidence="2">Gill</tissue>
    </source>
</reference>
<dbReference type="AlphaFoldDB" id="A0AAE1ESI2"/>
<protein>
    <submittedName>
        <fullName evidence="2">Uncharacterized protein</fullName>
    </submittedName>
</protein>
<gene>
    <name evidence="2" type="ORF">Pcinc_033233</name>
</gene>
<feature type="region of interest" description="Disordered" evidence="1">
    <location>
        <begin position="1"/>
        <end position="28"/>
    </location>
</feature>
<sequence length="146" mass="15918">MEEEERCGVKEVDDGGGGSVVKGRGKTEMEGDKVEESIMMIEWIKVGHGRKYGNGWGRGPCPPCLTSLPFPFTDPTLPALRFFPSSDPTFPSPDPALPAFLYFPSPPASPLIPWPQFPLIPPIPSSTSSLLQLVLYIRGGTGFVQW</sequence>
<comment type="caution">
    <text evidence="2">The sequence shown here is derived from an EMBL/GenBank/DDBJ whole genome shotgun (WGS) entry which is preliminary data.</text>
</comment>
<evidence type="ECO:0000313" key="3">
    <source>
        <dbReference type="Proteomes" id="UP001286313"/>
    </source>
</evidence>
<accession>A0AAE1ESI2</accession>
<feature type="compositionally biased region" description="Basic and acidic residues" evidence="1">
    <location>
        <begin position="1"/>
        <end position="13"/>
    </location>
</feature>
<proteinExistence type="predicted"/>